<sequence>MITMQVMNHRTDSEPIMEQLKL</sequence>
<proteinExistence type="predicted"/>
<feature type="region of interest" description="Disordered" evidence="1">
    <location>
        <begin position="1"/>
        <end position="22"/>
    </location>
</feature>
<name>A0A0E9RSW2_ANGAN</name>
<dbReference type="EMBL" id="GBXM01077042">
    <property type="protein sequence ID" value="JAH31535.1"/>
    <property type="molecule type" value="Transcribed_RNA"/>
</dbReference>
<evidence type="ECO:0000256" key="1">
    <source>
        <dbReference type="SAM" id="MobiDB-lite"/>
    </source>
</evidence>
<accession>A0A0E9RSW2</accession>
<evidence type="ECO:0000313" key="2">
    <source>
        <dbReference type="EMBL" id="JAH31535.1"/>
    </source>
</evidence>
<reference evidence="2" key="1">
    <citation type="submission" date="2014-11" db="EMBL/GenBank/DDBJ databases">
        <authorList>
            <person name="Amaro Gonzalez C."/>
        </authorList>
    </citation>
    <scope>NUCLEOTIDE SEQUENCE</scope>
</reference>
<dbReference type="AlphaFoldDB" id="A0A0E9RSW2"/>
<organism evidence="2">
    <name type="scientific">Anguilla anguilla</name>
    <name type="common">European freshwater eel</name>
    <name type="synonym">Muraena anguilla</name>
    <dbReference type="NCBI Taxonomy" id="7936"/>
    <lineage>
        <taxon>Eukaryota</taxon>
        <taxon>Metazoa</taxon>
        <taxon>Chordata</taxon>
        <taxon>Craniata</taxon>
        <taxon>Vertebrata</taxon>
        <taxon>Euteleostomi</taxon>
        <taxon>Actinopterygii</taxon>
        <taxon>Neopterygii</taxon>
        <taxon>Teleostei</taxon>
        <taxon>Anguilliformes</taxon>
        <taxon>Anguillidae</taxon>
        <taxon>Anguilla</taxon>
    </lineage>
</organism>
<protein>
    <submittedName>
        <fullName evidence="2">Uncharacterized protein</fullName>
    </submittedName>
</protein>
<reference evidence="2" key="2">
    <citation type="journal article" date="2015" name="Fish Shellfish Immunol.">
        <title>Early steps in the European eel (Anguilla anguilla)-Vibrio vulnificus interaction in the gills: Role of the RtxA13 toxin.</title>
        <authorList>
            <person name="Callol A."/>
            <person name="Pajuelo D."/>
            <person name="Ebbesson L."/>
            <person name="Teles M."/>
            <person name="MacKenzie S."/>
            <person name="Amaro C."/>
        </authorList>
    </citation>
    <scope>NUCLEOTIDE SEQUENCE</scope>
</reference>